<dbReference type="PROSITE" id="PS50931">
    <property type="entry name" value="HTH_LYSR"/>
    <property type="match status" value="1"/>
</dbReference>
<dbReference type="PANTHER" id="PTHR30118">
    <property type="entry name" value="HTH-TYPE TRANSCRIPTIONAL REGULATOR LEUO-RELATED"/>
    <property type="match status" value="1"/>
</dbReference>
<accession>A0A0F5V796</accession>
<dbReference type="Gene3D" id="1.10.10.10">
    <property type="entry name" value="Winged helix-like DNA-binding domain superfamily/Winged helix DNA-binding domain"/>
    <property type="match status" value="1"/>
</dbReference>
<evidence type="ECO:0000259" key="5">
    <source>
        <dbReference type="PROSITE" id="PS50931"/>
    </source>
</evidence>
<keyword evidence="2" id="KW-0805">Transcription regulation</keyword>
<dbReference type="PANTHER" id="PTHR30118:SF15">
    <property type="entry name" value="TRANSCRIPTIONAL REGULATORY PROTEIN"/>
    <property type="match status" value="1"/>
</dbReference>
<dbReference type="Proteomes" id="UP000033633">
    <property type="component" value="Unassembled WGS sequence"/>
</dbReference>
<sequence length="313" mass="35595">MAHQLDTLDLNLMRLLKAVVDHKSIKVAAMQLGISQPSASRGIARLKATLNDPLFVRKPHGVEPSPMALRLAEEFDNILAPIEKVLKEFEDFSAAEYDGHLSLVVDPYLLDEQGQQLLRVCHQSFPKATFTFSNWNSYSQEEMLDGQHDYCMLDQETELPKDLYMRPLFTEKRMIVARQNHPTLSQHQDVNDWETVSQLPIISLPAPASYNPLCTVESEYQRMGYQPQVLLKTYNLRLAAQMLLDTDAIMYASTSTTRLFPALAAYPMPAVNREFSDFVISGGFVQSNRNHPLHQHLHRVIKKCFQAGPVKVQ</sequence>
<dbReference type="STRING" id="265726.KY46_20895"/>
<dbReference type="PATRIC" id="fig|265726.11.peg.3268"/>
<comment type="similarity">
    <text evidence="1">Belongs to the LysR transcriptional regulatory family.</text>
</comment>
<evidence type="ECO:0000256" key="4">
    <source>
        <dbReference type="ARBA" id="ARBA00023163"/>
    </source>
</evidence>
<gene>
    <name evidence="6" type="ORF">KY46_20895</name>
</gene>
<dbReference type="InterPro" id="IPR005119">
    <property type="entry name" value="LysR_subst-bd"/>
</dbReference>
<dbReference type="InterPro" id="IPR036390">
    <property type="entry name" value="WH_DNA-bd_sf"/>
</dbReference>
<dbReference type="SUPFAM" id="SSF46785">
    <property type="entry name" value="Winged helix' DNA-binding domain"/>
    <property type="match status" value="1"/>
</dbReference>
<evidence type="ECO:0000256" key="1">
    <source>
        <dbReference type="ARBA" id="ARBA00009437"/>
    </source>
</evidence>
<dbReference type="RefSeq" id="WP_046222520.1">
    <property type="nucleotide sequence ID" value="NZ_JWYV01000030.1"/>
</dbReference>
<keyword evidence="7" id="KW-1185">Reference proteome</keyword>
<reference evidence="6 7" key="1">
    <citation type="submission" date="2014-12" db="EMBL/GenBank/DDBJ databases">
        <title>Mercury Reductase activity and rhizosphere competence traits in the genome of root associated Photobacterium halotolerans MELD1.</title>
        <authorList>
            <person name="Mathew D.C."/>
            <person name="Huang C.-C."/>
        </authorList>
    </citation>
    <scope>NUCLEOTIDE SEQUENCE [LARGE SCALE GENOMIC DNA]</scope>
    <source>
        <strain evidence="6 7">MELD1</strain>
    </source>
</reference>
<proteinExistence type="inferred from homology"/>
<evidence type="ECO:0000313" key="6">
    <source>
        <dbReference type="EMBL" id="KKC97972.1"/>
    </source>
</evidence>
<dbReference type="SUPFAM" id="SSF53850">
    <property type="entry name" value="Periplasmic binding protein-like II"/>
    <property type="match status" value="1"/>
</dbReference>
<dbReference type="GO" id="GO:0003677">
    <property type="term" value="F:DNA binding"/>
    <property type="evidence" value="ECO:0007669"/>
    <property type="project" value="UniProtKB-KW"/>
</dbReference>
<dbReference type="AlphaFoldDB" id="A0A0F5V796"/>
<organism evidence="6 7">
    <name type="scientific">Photobacterium halotolerans</name>
    <dbReference type="NCBI Taxonomy" id="265726"/>
    <lineage>
        <taxon>Bacteria</taxon>
        <taxon>Pseudomonadati</taxon>
        <taxon>Pseudomonadota</taxon>
        <taxon>Gammaproteobacteria</taxon>
        <taxon>Vibrionales</taxon>
        <taxon>Vibrionaceae</taxon>
        <taxon>Photobacterium</taxon>
    </lineage>
</organism>
<dbReference type="EMBL" id="JWYV01000030">
    <property type="protein sequence ID" value="KKC97972.1"/>
    <property type="molecule type" value="Genomic_DNA"/>
</dbReference>
<evidence type="ECO:0000256" key="2">
    <source>
        <dbReference type="ARBA" id="ARBA00023015"/>
    </source>
</evidence>
<keyword evidence="4" id="KW-0804">Transcription</keyword>
<dbReference type="Pfam" id="PF00126">
    <property type="entry name" value="HTH_1"/>
    <property type="match status" value="1"/>
</dbReference>
<dbReference type="InterPro" id="IPR000847">
    <property type="entry name" value="LysR_HTH_N"/>
</dbReference>
<dbReference type="GO" id="GO:0003700">
    <property type="term" value="F:DNA-binding transcription factor activity"/>
    <property type="evidence" value="ECO:0007669"/>
    <property type="project" value="InterPro"/>
</dbReference>
<dbReference type="Gene3D" id="3.40.190.10">
    <property type="entry name" value="Periplasmic binding protein-like II"/>
    <property type="match status" value="2"/>
</dbReference>
<comment type="caution">
    <text evidence="6">The sequence shown here is derived from an EMBL/GenBank/DDBJ whole genome shotgun (WGS) entry which is preliminary data.</text>
</comment>
<dbReference type="InterPro" id="IPR036388">
    <property type="entry name" value="WH-like_DNA-bd_sf"/>
</dbReference>
<dbReference type="InterPro" id="IPR050389">
    <property type="entry name" value="LysR-type_TF"/>
</dbReference>
<feature type="domain" description="HTH lysR-type" evidence="5">
    <location>
        <begin position="8"/>
        <end position="65"/>
    </location>
</feature>
<dbReference type="Pfam" id="PF03466">
    <property type="entry name" value="LysR_substrate"/>
    <property type="match status" value="1"/>
</dbReference>
<name>A0A0F5V796_9GAMM</name>
<evidence type="ECO:0000256" key="3">
    <source>
        <dbReference type="ARBA" id="ARBA00023125"/>
    </source>
</evidence>
<dbReference type="PRINTS" id="PR00039">
    <property type="entry name" value="HTHLYSR"/>
</dbReference>
<protein>
    <submittedName>
        <fullName evidence="6">LysR family transcriptional regulator</fullName>
    </submittedName>
</protein>
<dbReference type="OrthoDB" id="8893795at2"/>
<keyword evidence="3" id="KW-0238">DNA-binding</keyword>
<evidence type="ECO:0000313" key="7">
    <source>
        <dbReference type="Proteomes" id="UP000033633"/>
    </source>
</evidence>